<dbReference type="GO" id="GO:0046983">
    <property type="term" value="F:protein dimerization activity"/>
    <property type="evidence" value="ECO:0007669"/>
    <property type="project" value="InterPro"/>
</dbReference>
<dbReference type="SUPFAM" id="SSF47459">
    <property type="entry name" value="HLH, helix-loop-helix DNA-binding domain"/>
    <property type="match status" value="1"/>
</dbReference>
<gene>
    <name evidence="6" type="ORF">Cni_G27310</name>
</gene>
<dbReference type="PROSITE" id="PS50888">
    <property type="entry name" value="BHLH"/>
    <property type="match status" value="1"/>
</dbReference>
<proteinExistence type="inferred from homology"/>
<dbReference type="Proteomes" id="UP001327560">
    <property type="component" value="Chromosome 9"/>
</dbReference>
<evidence type="ECO:0000313" key="6">
    <source>
        <dbReference type="EMBL" id="WOL18513.1"/>
    </source>
</evidence>
<keyword evidence="7" id="KW-1185">Reference proteome</keyword>
<dbReference type="EMBL" id="CP136898">
    <property type="protein sequence ID" value="WOL18513.1"/>
    <property type="molecule type" value="Genomic_DNA"/>
</dbReference>
<keyword evidence="3" id="KW-0804">Transcription</keyword>
<evidence type="ECO:0000313" key="7">
    <source>
        <dbReference type="Proteomes" id="UP001327560"/>
    </source>
</evidence>
<feature type="region of interest" description="Disordered" evidence="4">
    <location>
        <begin position="70"/>
        <end position="92"/>
    </location>
</feature>
<feature type="region of interest" description="Disordered" evidence="4">
    <location>
        <begin position="217"/>
        <end position="236"/>
    </location>
</feature>
<accession>A0AAQ3L0I0</accession>
<feature type="compositionally biased region" description="Polar residues" evidence="4">
    <location>
        <begin position="121"/>
        <end position="139"/>
    </location>
</feature>
<feature type="region of interest" description="Disordered" evidence="4">
    <location>
        <begin position="162"/>
        <end position="189"/>
    </location>
</feature>
<feature type="compositionally biased region" description="Polar residues" evidence="4">
    <location>
        <begin position="70"/>
        <end position="81"/>
    </location>
</feature>
<feature type="compositionally biased region" description="Basic and acidic residues" evidence="4">
    <location>
        <begin position="225"/>
        <end position="236"/>
    </location>
</feature>
<dbReference type="PANTHER" id="PTHR36066:SF2">
    <property type="entry name" value="TRANSCRIPTION FACTOR BHLH145"/>
    <property type="match status" value="1"/>
</dbReference>
<evidence type="ECO:0000259" key="5">
    <source>
        <dbReference type="PROSITE" id="PS50888"/>
    </source>
</evidence>
<dbReference type="Pfam" id="PF23173">
    <property type="entry name" value="bHLH_SAC51"/>
    <property type="match status" value="1"/>
</dbReference>
<keyword evidence="2" id="KW-0805">Transcription regulation</keyword>
<evidence type="ECO:0000256" key="2">
    <source>
        <dbReference type="ARBA" id="ARBA00023015"/>
    </source>
</evidence>
<reference evidence="6 7" key="1">
    <citation type="submission" date="2023-10" db="EMBL/GenBank/DDBJ databases">
        <title>Chromosome-scale genome assembly provides insights into flower coloration mechanisms of Canna indica.</title>
        <authorList>
            <person name="Li C."/>
        </authorList>
    </citation>
    <scope>NUCLEOTIDE SEQUENCE [LARGE SCALE GENOMIC DNA]</scope>
    <source>
        <tissue evidence="6">Flower</tissue>
    </source>
</reference>
<evidence type="ECO:0000256" key="4">
    <source>
        <dbReference type="SAM" id="MobiDB-lite"/>
    </source>
</evidence>
<evidence type="ECO:0000256" key="3">
    <source>
        <dbReference type="ARBA" id="ARBA00023163"/>
    </source>
</evidence>
<evidence type="ECO:0000256" key="1">
    <source>
        <dbReference type="ARBA" id="ARBA00005510"/>
    </source>
</evidence>
<name>A0AAQ3L0I0_9LILI</name>
<dbReference type="InterPro" id="IPR037546">
    <property type="entry name" value="SAC51-like"/>
</dbReference>
<feature type="region of interest" description="Disordered" evidence="4">
    <location>
        <begin position="121"/>
        <end position="147"/>
    </location>
</feature>
<dbReference type="AlphaFoldDB" id="A0AAQ3L0I0"/>
<protein>
    <submittedName>
        <fullName evidence="6">Transcription factor bHLH143</fullName>
    </submittedName>
</protein>
<comment type="similarity">
    <text evidence="1">Belongs to the bHLH protein family.</text>
</comment>
<dbReference type="CDD" id="cd18917">
    <property type="entry name" value="bHLH_AtSAC51_like"/>
    <property type="match status" value="1"/>
</dbReference>
<feature type="domain" description="BHLH" evidence="5">
    <location>
        <begin position="241"/>
        <end position="290"/>
    </location>
</feature>
<dbReference type="Gene3D" id="4.10.280.10">
    <property type="entry name" value="Helix-loop-helix DNA-binding domain"/>
    <property type="match status" value="1"/>
</dbReference>
<organism evidence="6 7">
    <name type="scientific">Canna indica</name>
    <name type="common">Indian-shot</name>
    <dbReference type="NCBI Taxonomy" id="4628"/>
    <lineage>
        <taxon>Eukaryota</taxon>
        <taxon>Viridiplantae</taxon>
        <taxon>Streptophyta</taxon>
        <taxon>Embryophyta</taxon>
        <taxon>Tracheophyta</taxon>
        <taxon>Spermatophyta</taxon>
        <taxon>Magnoliopsida</taxon>
        <taxon>Liliopsida</taxon>
        <taxon>Zingiberales</taxon>
        <taxon>Cannaceae</taxon>
        <taxon>Canna</taxon>
    </lineage>
</organism>
<dbReference type="InterPro" id="IPR011598">
    <property type="entry name" value="bHLH_dom"/>
</dbReference>
<sequence>MGKDINPQFGIRPHNSNLHWQFSNTNSASNNQQFGIKPHNSNLMLFPTYVNPYGCIFSVNSATPFPGLYTNKSSQKTSPLIPSQHPPEYAGPGKRYLVIDRLRDGRSCNFSSSNIPCMNSTNPGFDLQGSTETNVSNRNGTEEMHEDTEEINALLYSDSDDYHEDEEASTGHSPAGASEGTSKVASSMLPAKRRRVDVNDEFDAVLIDTASSKALYCPDAPTKQRNKEDSDDTKSSCIKEVDHNRSEQDRQLKRARIRETVSILRRIIPGAHGKDAVTVLDEAINYLKSLKLKAKSLNASP</sequence>
<dbReference type="InterPro" id="IPR036638">
    <property type="entry name" value="HLH_DNA-bd_sf"/>
</dbReference>
<dbReference type="PANTHER" id="PTHR36066">
    <property type="entry name" value="TRANSCRIPTION FACTOR BHLH145"/>
    <property type="match status" value="1"/>
</dbReference>